<feature type="compositionally biased region" description="Basic residues" evidence="6">
    <location>
        <begin position="38"/>
        <end position="53"/>
    </location>
</feature>
<dbReference type="OrthoDB" id="4097008at2759"/>
<feature type="region of interest" description="Disordered" evidence="6">
    <location>
        <begin position="1"/>
        <end position="62"/>
    </location>
</feature>
<dbReference type="eggNOG" id="ENOG502S7ZC">
    <property type="taxonomic scope" value="Eukaryota"/>
</dbReference>
<evidence type="ECO:0000256" key="5">
    <source>
        <dbReference type="ARBA" id="ARBA00023136"/>
    </source>
</evidence>
<dbReference type="HOGENOM" id="CLU_025507_0_0_1"/>
<dbReference type="Proteomes" id="UP000000707">
    <property type="component" value="Unassembled WGS sequence"/>
</dbReference>
<evidence type="ECO:0000256" key="6">
    <source>
        <dbReference type="SAM" id="MobiDB-lite"/>
    </source>
</evidence>
<organism evidence="8">
    <name type="scientific">Candida tenuis (strain ATCC 10573 / BCRC 21748 / CBS 615 / JCM 9827 / NBRC 10315 / NRRL Y-1498 / VKM Y-70)</name>
    <name type="common">Yeast</name>
    <name type="synonym">Yamadazyma tenuis</name>
    <dbReference type="NCBI Taxonomy" id="590646"/>
    <lineage>
        <taxon>Eukaryota</taxon>
        <taxon>Fungi</taxon>
        <taxon>Dikarya</taxon>
        <taxon>Ascomycota</taxon>
        <taxon>Saccharomycotina</taxon>
        <taxon>Pichiomycetes</taxon>
        <taxon>Debaryomycetaceae</taxon>
        <taxon>Yamadazyma</taxon>
    </lineage>
</organism>
<proteinExistence type="inferred from homology"/>
<evidence type="ECO:0000256" key="2">
    <source>
        <dbReference type="ARBA" id="ARBA00004421"/>
    </source>
</evidence>
<evidence type="ECO:0000313" key="8">
    <source>
        <dbReference type="Proteomes" id="UP000000707"/>
    </source>
</evidence>
<comment type="function">
    <text evidence="1">Required for peroxisome inheritance.</text>
</comment>
<dbReference type="GO" id="GO:0005780">
    <property type="term" value="C:extrinsic component of intraperoxisomal membrane"/>
    <property type="evidence" value="ECO:0007669"/>
    <property type="project" value="InterPro"/>
</dbReference>
<accession>G3AY14</accession>
<dbReference type="GeneID" id="18250152"/>
<dbReference type="GO" id="GO:0045033">
    <property type="term" value="P:peroxisome inheritance"/>
    <property type="evidence" value="ECO:0007669"/>
    <property type="project" value="InterPro"/>
</dbReference>
<gene>
    <name evidence="7" type="ORF">CANTEDRAFT_92073</name>
</gene>
<feature type="region of interest" description="Disordered" evidence="6">
    <location>
        <begin position="127"/>
        <end position="148"/>
    </location>
</feature>
<comment type="subcellular location">
    <subcellularLocation>
        <location evidence="2">Peroxisome membrane</location>
        <topology evidence="2">Peripheral membrane protein</topology>
    </subcellularLocation>
</comment>
<keyword evidence="5" id="KW-0472">Membrane</keyword>
<feature type="compositionally biased region" description="Polar residues" evidence="6">
    <location>
        <begin position="1"/>
        <end position="13"/>
    </location>
</feature>
<evidence type="ECO:0000256" key="4">
    <source>
        <dbReference type="ARBA" id="ARBA00021397"/>
    </source>
</evidence>
<feature type="compositionally biased region" description="Polar residues" evidence="6">
    <location>
        <begin position="128"/>
        <end position="137"/>
    </location>
</feature>
<sequence>MSETTATPNSNPPANFHSDTLHTQKDTDKPSAKELKNQAKKRRKRNNRKKNKHPVPAPLEAAIPVEPIPNIDIETKPPELDCPVMPVHNLQISPRDPISPRRQTIMRYKKSDDTISSGLFINEAKGNLKSNSSTLGDTSHEQTSRKLKTNHVGEKESLFKFRSARILVFDEEIGESKNSASATSGRLLGHGEFEIFQLHNGDVTYLSCGPSFIYPLLPKLKILRIAFNQFILPLVNPERYWKIFINSDNSEIIESLGDTFEQVVKYRNLTIGADPPKNNKNGDFKLPVTPKTVMEDSVLNFNMNHISNEIPESPPSVPLSPHQNGQVISGSLQLGSPLKPPQLNSQFHPMSNLISRVDSDKSLSSALASLDVAGISQVPGINNTTIKVHHPKPKRPLVPYASPRINSARHDTKSDSSMDSLLDEYEESMSVSKSFTYTKSRPMSRSSSFVQAPANFKRKEHSMYDEKKEEDSMLHYKKAFDSDDFPTTSLSEYNKTHNIRSRRSSRSELYTSESNWMDPDPKANAEVIPRFPYSRSSYSVHSGHDLNNGDLNNTYKNIYKSITQRNLSQILNDRNDDLRSVRSSQRLPTIEQSRTLKTSTGSVRNDYVNTRYGDQKLAPSTSLNYNPSTKQPIKENIYLNSDDVYKILSKKKASTAEPGPRSKGFASRLFGW</sequence>
<feature type="region of interest" description="Disordered" evidence="6">
    <location>
        <begin position="652"/>
        <end position="672"/>
    </location>
</feature>
<evidence type="ECO:0000313" key="7">
    <source>
        <dbReference type="EMBL" id="EGV65748.1"/>
    </source>
</evidence>
<dbReference type="EMBL" id="GL996512">
    <property type="protein sequence ID" value="EGV65748.1"/>
    <property type="molecule type" value="Genomic_DNA"/>
</dbReference>
<protein>
    <recommendedName>
        <fullName evidence="4">Inheritance of peroxisomes protein 1</fullName>
    </recommendedName>
</protein>
<dbReference type="AlphaFoldDB" id="G3AY14"/>
<dbReference type="Pfam" id="PF12634">
    <property type="entry name" value="Inp1"/>
    <property type="match status" value="1"/>
</dbReference>
<name>G3AY14_CANTC</name>
<dbReference type="InterPro" id="IPR024758">
    <property type="entry name" value="Inp1"/>
</dbReference>
<evidence type="ECO:0000256" key="1">
    <source>
        <dbReference type="ARBA" id="ARBA00003594"/>
    </source>
</evidence>
<comment type="similarity">
    <text evidence="3">Belongs to the INP1 family.</text>
</comment>
<dbReference type="STRING" id="590646.G3AY14"/>
<keyword evidence="8" id="KW-1185">Reference proteome</keyword>
<feature type="compositionally biased region" description="Basic and acidic residues" evidence="6">
    <location>
        <begin position="19"/>
        <end position="37"/>
    </location>
</feature>
<dbReference type="KEGG" id="cten:18250152"/>
<feature type="region of interest" description="Disordered" evidence="6">
    <location>
        <begin position="384"/>
        <end position="417"/>
    </location>
</feature>
<reference evidence="7 8" key="1">
    <citation type="journal article" date="2011" name="Proc. Natl. Acad. Sci. U.S.A.">
        <title>Comparative genomics of xylose-fermenting fungi for enhanced biofuel production.</title>
        <authorList>
            <person name="Wohlbach D.J."/>
            <person name="Kuo A."/>
            <person name="Sato T.K."/>
            <person name="Potts K.M."/>
            <person name="Salamov A.A."/>
            <person name="LaButti K.M."/>
            <person name="Sun H."/>
            <person name="Clum A."/>
            <person name="Pangilinan J.L."/>
            <person name="Lindquist E.A."/>
            <person name="Lucas S."/>
            <person name="Lapidus A."/>
            <person name="Jin M."/>
            <person name="Gunawan C."/>
            <person name="Balan V."/>
            <person name="Dale B.E."/>
            <person name="Jeffries T.W."/>
            <person name="Zinkel R."/>
            <person name="Barry K.W."/>
            <person name="Grigoriev I.V."/>
            <person name="Gasch A.P."/>
        </authorList>
    </citation>
    <scope>NUCLEOTIDE SEQUENCE [LARGE SCALE GENOMIC DNA]</scope>
    <source>
        <strain evidence="8">ATCC 10573 / BCRC 21748 / CBS 615 / JCM 9827 / NBRC 10315 / NRRL Y-1498 / VKM Y-70</strain>
    </source>
</reference>
<evidence type="ECO:0000256" key="3">
    <source>
        <dbReference type="ARBA" id="ARBA00010707"/>
    </source>
</evidence>